<accession>A0A0M1M713</accession>
<dbReference type="OrthoDB" id="1915793at2"/>
<dbReference type="Proteomes" id="UP000473681">
    <property type="component" value="Unassembled WGS sequence"/>
</dbReference>
<dbReference type="RefSeq" id="WP_053342203.1">
    <property type="nucleotide sequence ID" value="NZ_JACBBZ010000002.1"/>
</dbReference>
<dbReference type="EMBL" id="SWOV01000011">
    <property type="protein sequence ID" value="NFF87451.1"/>
    <property type="molecule type" value="Genomic_DNA"/>
</dbReference>
<comment type="caution">
    <text evidence="1">The sequence shown here is derived from an EMBL/GenBank/DDBJ whole genome shotgun (WGS) entry which is preliminary data.</text>
</comment>
<evidence type="ECO:0000313" key="1">
    <source>
        <dbReference type="EMBL" id="NFF87451.1"/>
    </source>
</evidence>
<evidence type="ECO:0000313" key="2">
    <source>
        <dbReference type="EMBL" id="NFN34751.1"/>
    </source>
</evidence>
<gene>
    <name evidence="1" type="ORF">FC774_06140</name>
    <name evidence="2" type="ORF">FDB51_06295</name>
</gene>
<proteinExistence type="predicted"/>
<reference evidence="3 4" key="1">
    <citation type="submission" date="2019-04" db="EMBL/GenBank/DDBJ databases">
        <title>Genome sequencing of Clostridium botulinum Groups I-IV and Clostridium butyricum.</title>
        <authorList>
            <person name="Brunt J."/>
            <person name="Van Vliet A.H.M."/>
            <person name="Stringer S.C."/>
            <person name="Carter A.T."/>
            <person name="Peck M.W."/>
        </authorList>
    </citation>
    <scope>NUCLEOTIDE SEQUENCE [LARGE SCALE GENOMIC DNA]</scope>
    <source>
        <strain evidence="1 4">1605</strain>
        <strain evidence="2 3">CB-K-33E</strain>
    </source>
</reference>
<organism evidence="1 4">
    <name type="scientific">Clostridium botulinum</name>
    <dbReference type="NCBI Taxonomy" id="1491"/>
    <lineage>
        <taxon>Bacteria</taxon>
        <taxon>Bacillati</taxon>
        <taxon>Bacillota</taxon>
        <taxon>Clostridia</taxon>
        <taxon>Eubacteriales</taxon>
        <taxon>Clostridiaceae</taxon>
        <taxon>Clostridium</taxon>
    </lineage>
</organism>
<evidence type="ECO:0000313" key="4">
    <source>
        <dbReference type="Proteomes" id="UP000476820"/>
    </source>
</evidence>
<sequence length="54" mass="6453">MENKENSLYDIFITYSYADIMELLENSKTKEEQDFYANLSNIILQREQMKVIGK</sequence>
<dbReference type="AlphaFoldDB" id="A0A0M1M713"/>
<protein>
    <submittedName>
        <fullName evidence="1">Uncharacterized protein</fullName>
    </submittedName>
</protein>
<dbReference type="EMBL" id="SWVK01000006">
    <property type="protein sequence ID" value="NFN34751.1"/>
    <property type="molecule type" value="Genomic_DNA"/>
</dbReference>
<name>A0A0M1M713_CLOBO</name>
<evidence type="ECO:0000313" key="3">
    <source>
        <dbReference type="Proteomes" id="UP000473681"/>
    </source>
</evidence>
<dbReference type="Proteomes" id="UP000476820">
    <property type="component" value="Unassembled WGS sequence"/>
</dbReference>